<reference evidence="2" key="1">
    <citation type="journal article" date="2018" name="DNA Res.">
        <title>Multiple hybrid de novo genome assembly of finger millet, an orphan allotetraploid crop.</title>
        <authorList>
            <person name="Hatakeyama M."/>
            <person name="Aluri S."/>
            <person name="Balachadran M.T."/>
            <person name="Sivarajan S.R."/>
            <person name="Patrignani A."/>
            <person name="Gruter S."/>
            <person name="Poveda L."/>
            <person name="Shimizu-Inatsugi R."/>
            <person name="Baeten J."/>
            <person name="Francoijs K.J."/>
            <person name="Nataraja K.N."/>
            <person name="Reddy Y.A.N."/>
            <person name="Phadnis S."/>
            <person name="Ravikumar R.L."/>
            <person name="Schlapbach R."/>
            <person name="Sreeman S.M."/>
            <person name="Shimizu K.K."/>
        </authorList>
    </citation>
    <scope>NUCLEOTIDE SEQUENCE</scope>
</reference>
<name>A0AAV5F9M8_ELECO</name>
<feature type="domain" description="DUF6598" evidence="1">
    <location>
        <begin position="29"/>
        <end position="278"/>
    </location>
</feature>
<dbReference type="Proteomes" id="UP001054889">
    <property type="component" value="Unassembled WGS sequence"/>
</dbReference>
<protein>
    <recommendedName>
        <fullName evidence="1">DUF6598 domain-containing protein</fullName>
    </recommendedName>
</protein>
<reference evidence="2" key="2">
    <citation type="submission" date="2021-12" db="EMBL/GenBank/DDBJ databases">
        <title>Resequencing data analysis of finger millet.</title>
        <authorList>
            <person name="Hatakeyama M."/>
            <person name="Aluri S."/>
            <person name="Balachadran M.T."/>
            <person name="Sivarajan S.R."/>
            <person name="Poveda L."/>
            <person name="Shimizu-Inatsugi R."/>
            <person name="Schlapbach R."/>
            <person name="Sreeman S.M."/>
            <person name="Shimizu K.K."/>
        </authorList>
    </citation>
    <scope>NUCLEOTIDE SEQUENCE</scope>
</reference>
<dbReference type="InterPro" id="IPR046533">
    <property type="entry name" value="DUF6598"/>
</dbReference>
<dbReference type="AlphaFoldDB" id="A0AAV5F9M8"/>
<evidence type="ECO:0000259" key="1">
    <source>
        <dbReference type="Pfam" id="PF20241"/>
    </source>
</evidence>
<evidence type="ECO:0000313" key="4">
    <source>
        <dbReference type="Proteomes" id="UP001054889"/>
    </source>
</evidence>
<accession>A0AAV5F9M8</accession>
<dbReference type="PANTHER" id="PTHR33065:SF184">
    <property type="entry name" value="DUF6598 DOMAIN-CONTAINING PROTEIN"/>
    <property type="match status" value="1"/>
</dbReference>
<evidence type="ECO:0000313" key="2">
    <source>
        <dbReference type="EMBL" id="GJN31601.1"/>
    </source>
</evidence>
<dbReference type="PANTHER" id="PTHR33065">
    <property type="entry name" value="OS07G0486400 PROTEIN"/>
    <property type="match status" value="1"/>
</dbReference>
<dbReference type="EMBL" id="BQKI01000082">
    <property type="protein sequence ID" value="GJN31601.1"/>
    <property type="molecule type" value="Genomic_DNA"/>
</dbReference>
<dbReference type="Pfam" id="PF20241">
    <property type="entry name" value="DUF6598"/>
    <property type="match status" value="1"/>
</dbReference>
<keyword evidence="4" id="KW-1185">Reference proteome</keyword>
<evidence type="ECO:0000313" key="3">
    <source>
        <dbReference type="EMBL" id="GJN40813.1"/>
    </source>
</evidence>
<sequence length="286" mass="31136">MAAATGYDDAPTDEQLLAYADLPNFGKEMAEVFAVRVPAAAAGGNRPPPCGRISFHGGRCIRDCIYLRSPTDDGATSPPACDSQGNLVLTGPSYVISAEGPIIFHIDLYDGNEEPSLQEEKEYKPQIFCNTCDGFPNNKYDRAIVETVNTDYGPADVIYAILRNGVEGQVSVKLARWEGEGRTAIFGRIVARSKLLNVGCVLFYNEHDKNICAGSEQLIPLSRHALAVPLNALLVIELDLQCYSGDEIVRGALEINPATEGQHIERLIGMNGAEIEVTISWTKHPW</sequence>
<organism evidence="2 4">
    <name type="scientific">Eleusine coracana subsp. coracana</name>
    <dbReference type="NCBI Taxonomy" id="191504"/>
    <lineage>
        <taxon>Eukaryota</taxon>
        <taxon>Viridiplantae</taxon>
        <taxon>Streptophyta</taxon>
        <taxon>Embryophyta</taxon>
        <taxon>Tracheophyta</taxon>
        <taxon>Spermatophyta</taxon>
        <taxon>Magnoliopsida</taxon>
        <taxon>Liliopsida</taxon>
        <taxon>Poales</taxon>
        <taxon>Poaceae</taxon>
        <taxon>PACMAD clade</taxon>
        <taxon>Chloridoideae</taxon>
        <taxon>Cynodonteae</taxon>
        <taxon>Eleusininae</taxon>
        <taxon>Eleusine</taxon>
    </lineage>
</organism>
<comment type="caution">
    <text evidence="2">The sequence shown here is derived from an EMBL/GenBank/DDBJ whole genome shotgun (WGS) entry which is preliminary data.</text>
</comment>
<proteinExistence type="predicted"/>
<gene>
    <name evidence="2" type="primary">gb20017</name>
    <name evidence="3" type="synonym">gn00116</name>
    <name evidence="2" type="ORF">PR202_gb20017</name>
    <name evidence="3" type="ORF">PR202_gn00116</name>
</gene>
<dbReference type="EMBL" id="BQKI01000199">
    <property type="protein sequence ID" value="GJN40813.1"/>
    <property type="molecule type" value="Genomic_DNA"/>
</dbReference>